<accession>A0AAV1LGQ6</accession>
<organism evidence="2 3">
    <name type="scientific">Parnassius mnemosyne</name>
    <name type="common">clouded apollo</name>
    <dbReference type="NCBI Taxonomy" id="213953"/>
    <lineage>
        <taxon>Eukaryota</taxon>
        <taxon>Metazoa</taxon>
        <taxon>Ecdysozoa</taxon>
        <taxon>Arthropoda</taxon>
        <taxon>Hexapoda</taxon>
        <taxon>Insecta</taxon>
        <taxon>Pterygota</taxon>
        <taxon>Neoptera</taxon>
        <taxon>Endopterygota</taxon>
        <taxon>Lepidoptera</taxon>
        <taxon>Glossata</taxon>
        <taxon>Ditrysia</taxon>
        <taxon>Papilionoidea</taxon>
        <taxon>Papilionidae</taxon>
        <taxon>Parnassiinae</taxon>
        <taxon>Parnassini</taxon>
        <taxon>Parnassius</taxon>
        <taxon>Driopa</taxon>
    </lineage>
</organism>
<dbReference type="InterPro" id="IPR006578">
    <property type="entry name" value="MADF-dom"/>
</dbReference>
<gene>
    <name evidence="2" type="ORF">PARMNEM_LOCUS13918</name>
</gene>
<dbReference type="SMART" id="SM00595">
    <property type="entry name" value="MADF"/>
    <property type="match status" value="1"/>
</dbReference>
<dbReference type="PANTHER" id="PTHR21505:SF12">
    <property type="entry name" value="MADF DOMAIN-CONTAINING PROTEIN-RELATED"/>
    <property type="match status" value="1"/>
</dbReference>
<dbReference type="Pfam" id="PF10545">
    <property type="entry name" value="MADF_DNA_bdg"/>
    <property type="match status" value="1"/>
</dbReference>
<dbReference type="EMBL" id="CAVLGL010000090">
    <property type="protein sequence ID" value="CAK1594254.1"/>
    <property type="molecule type" value="Genomic_DNA"/>
</dbReference>
<feature type="domain" description="MADF" evidence="1">
    <location>
        <begin position="13"/>
        <end position="107"/>
    </location>
</feature>
<name>A0AAV1LGQ6_9NEOP</name>
<reference evidence="2 3" key="1">
    <citation type="submission" date="2023-11" db="EMBL/GenBank/DDBJ databases">
        <authorList>
            <person name="Hedman E."/>
            <person name="Englund M."/>
            <person name="Stromberg M."/>
            <person name="Nyberg Akerstrom W."/>
            <person name="Nylinder S."/>
            <person name="Jareborg N."/>
            <person name="Kallberg Y."/>
            <person name="Kronander E."/>
        </authorList>
    </citation>
    <scope>NUCLEOTIDE SEQUENCE [LARGE SCALE GENOMIC DNA]</scope>
</reference>
<dbReference type="Proteomes" id="UP001314205">
    <property type="component" value="Unassembled WGS sequence"/>
</dbReference>
<proteinExistence type="predicted"/>
<keyword evidence="3" id="KW-1185">Reference proteome</keyword>
<evidence type="ECO:0000313" key="3">
    <source>
        <dbReference type="Proteomes" id="UP001314205"/>
    </source>
</evidence>
<dbReference type="PANTHER" id="PTHR21505">
    <property type="entry name" value="MADF DOMAIN-CONTAINING PROTEIN-RELATED"/>
    <property type="match status" value="1"/>
</dbReference>
<evidence type="ECO:0000259" key="1">
    <source>
        <dbReference type="PROSITE" id="PS51029"/>
    </source>
</evidence>
<dbReference type="AlphaFoldDB" id="A0AAV1LGQ6"/>
<comment type="caution">
    <text evidence="2">The sequence shown here is derived from an EMBL/GenBank/DDBJ whole genome shotgun (WGS) entry which is preliminary data.</text>
</comment>
<sequence>MANQRWSVDKNIKFINEYQRNECLWDPKHPQYKNRNAREAAYKVIMETMEMDTVKEVVSKIRILRNTYNNELLKAKKCNTTGMGTDEVYMSKIPWLPHMHILKNIDSYTRENTENLTPNIAPYTQEASVYESNDEEFTVPRINSRNKRKLKDPLLRAVDALEKVSTQQFSNNTGDDEFDLFGRTIAQKLRQLPLEAALETEEVILATIRQQRVKLLKQR</sequence>
<dbReference type="PROSITE" id="PS51029">
    <property type="entry name" value="MADF"/>
    <property type="match status" value="1"/>
</dbReference>
<evidence type="ECO:0000313" key="2">
    <source>
        <dbReference type="EMBL" id="CAK1594254.1"/>
    </source>
</evidence>
<protein>
    <recommendedName>
        <fullName evidence="1">MADF domain-containing protein</fullName>
    </recommendedName>
</protein>